<dbReference type="Proteomes" id="UP000547209">
    <property type="component" value="Unassembled WGS sequence"/>
</dbReference>
<evidence type="ECO:0000313" key="6">
    <source>
        <dbReference type="Proteomes" id="UP000547209"/>
    </source>
</evidence>
<reference evidence="5 6" key="1">
    <citation type="submission" date="2020-08" db="EMBL/GenBank/DDBJ databases">
        <title>Cohnella phylogeny.</title>
        <authorList>
            <person name="Dunlap C."/>
        </authorList>
    </citation>
    <scope>NUCLEOTIDE SEQUENCE [LARGE SCALE GENOMIC DNA]</scope>
    <source>
        <strain evidence="5 6">DSM 28246</strain>
    </source>
</reference>
<dbReference type="Pfam" id="PF26078">
    <property type="entry name" value="Baseplate_J_M"/>
    <property type="match status" value="1"/>
</dbReference>
<dbReference type="Pfam" id="PF04865">
    <property type="entry name" value="Baseplate_J"/>
    <property type="match status" value="1"/>
</dbReference>
<comment type="caution">
    <text evidence="5">The sequence shown here is derived from an EMBL/GenBank/DDBJ whole genome shotgun (WGS) entry which is preliminary data.</text>
</comment>
<comment type="similarity">
    <text evidence="1">Belongs to the Mu gp47/PBSX XkdT family.</text>
</comment>
<dbReference type="AlphaFoldDB" id="A0A7X0RVM4"/>
<gene>
    <name evidence="5" type="ORF">H7C19_27860</name>
</gene>
<dbReference type="Pfam" id="PF26079">
    <property type="entry name" value="Baseplate_J_C"/>
    <property type="match status" value="1"/>
</dbReference>
<dbReference type="InterPro" id="IPR006949">
    <property type="entry name" value="Barrel_Baseplate_J-like"/>
</dbReference>
<evidence type="ECO:0000313" key="5">
    <source>
        <dbReference type="EMBL" id="MBB6674504.1"/>
    </source>
</evidence>
<name>A0A7X0RVM4_9BACL</name>
<evidence type="ECO:0000259" key="2">
    <source>
        <dbReference type="Pfam" id="PF04865"/>
    </source>
</evidence>
<proteinExistence type="inferred from homology"/>
<dbReference type="PANTHER" id="PTHR37829:SF3">
    <property type="entry name" value="PROTEIN JAYE-RELATED"/>
    <property type="match status" value="1"/>
</dbReference>
<dbReference type="InterPro" id="IPR058530">
    <property type="entry name" value="Baseplate_J-like_C"/>
</dbReference>
<sequence>MAGLPDYLAEQTEEAILQRMLGRIPSDVDRSEGSYIWDSLAPAAYELFLSAGWAKEVLRRGFASTTFGPYLDARCEEHGITRRPAVKATGQVKLLGAAGTDVPKGTRVATAADPVTSSPSVEFEVTGEQTLTLDSQGQGTANVAAVDAGTVGNVPAGAITLLVTSVPGITGVSNEAGMSGGADVESDESLLERYLLKVRSPGTSGNKSDYVQWALQVESVGGAQVQPLWNGPGTVKLFVLGSDKRAPNASIVTAVQNYIAPSAGQGEGKAPIGASVTVAAATEVPINVSALLTLKAGATVEEASTAIQFALRDYLKQLAFSDTAVRYSRIIGILLDVPSIVDFTDLKVNGGVGNVTMRLGEVGVVGTVNVSG</sequence>
<dbReference type="PANTHER" id="PTHR37829">
    <property type="entry name" value="PHAGE-LIKE ELEMENT PBSX PROTEIN XKDT"/>
    <property type="match status" value="1"/>
</dbReference>
<keyword evidence="6" id="KW-1185">Reference proteome</keyword>
<evidence type="ECO:0000256" key="1">
    <source>
        <dbReference type="ARBA" id="ARBA00038087"/>
    </source>
</evidence>
<feature type="domain" description="Baseplate J-like C-terminal" evidence="4">
    <location>
        <begin position="286"/>
        <end position="371"/>
    </location>
</feature>
<dbReference type="InterPro" id="IPR058531">
    <property type="entry name" value="Baseplate_J_M"/>
</dbReference>
<protein>
    <submittedName>
        <fullName evidence="5">Baseplate J/gp47 family protein</fullName>
    </submittedName>
</protein>
<evidence type="ECO:0000259" key="4">
    <source>
        <dbReference type="Pfam" id="PF26079"/>
    </source>
</evidence>
<feature type="domain" description="Baseplate J-like central" evidence="3">
    <location>
        <begin position="203"/>
        <end position="280"/>
    </location>
</feature>
<organism evidence="5 6">
    <name type="scientific">Cohnella nanjingensis</name>
    <dbReference type="NCBI Taxonomy" id="1387779"/>
    <lineage>
        <taxon>Bacteria</taxon>
        <taxon>Bacillati</taxon>
        <taxon>Bacillota</taxon>
        <taxon>Bacilli</taxon>
        <taxon>Bacillales</taxon>
        <taxon>Paenibacillaceae</taxon>
        <taxon>Cohnella</taxon>
    </lineage>
</organism>
<evidence type="ECO:0000259" key="3">
    <source>
        <dbReference type="Pfam" id="PF26078"/>
    </source>
</evidence>
<accession>A0A7X0RVM4</accession>
<dbReference type="InterPro" id="IPR052399">
    <property type="entry name" value="Phage_Baseplate_Assmbl_Protein"/>
</dbReference>
<feature type="domain" description="Baseplate protein J-like barrel" evidence="2">
    <location>
        <begin position="92"/>
        <end position="181"/>
    </location>
</feature>
<dbReference type="EMBL" id="JACJVP010000047">
    <property type="protein sequence ID" value="MBB6674504.1"/>
    <property type="molecule type" value="Genomic_DNA"/>
</dbReference>
<dbReference type="RefSeq" id="WP_185672361.1">
    <property type="nucleotide sequence ID" value="NZ_JACJVP010000047.1"/>
</dbReference>